<organism evidence="1 2">
    <name type="scientific">Limosilactobacillus reuteri</name>
    <name type="common">Lactobacillus reuteri</name>
    <dbReference type="NCBI Taxonomy" id="1598"/>
    <lineage>
        <taxon>Bacteria</taxon>
        <taxon>Bacillati</taxon>
        <taxon>Bacillota</taxon>
        <taxon>Bacilli</taxon>
        <taxon>Lactobacillales</taxon>
        <taxon>Lactobacillaceae</taxon>
        <taxon>Limosilactobacillus</taxon>
    </lineage>
</organism>
<reference evidence="1 2" key="2">
    <citation type="submission" date="2017-09" db="EMBL/GenBank/DDBJ databases">
        <title>Tripartite evolution among Lactobacillus johnsonii, Lactobacillus taiwanensis, Lactobacillus reuteri and their rodent host.</title>
        <authorList>
            <person name="Wang T."/>
            <person name="Knowles S."/>
            <person name="Cheng C."/>
        </authorList>
    </citation>
    <scope>NUCLEOTIDE SEQUENCE [LARGE SCALE GENOMIC DNA]</scope>
    <source>
        <strain evidence="1 2">103v</strain>
    </source>
</reference>
<dbReference type="EMBL" id="NGQC01000032">
    <property type="protein sequence ID" value="OYT03548.1"/>
    <property type="molecule type" value="Genomic_DNA"/>
</dbReference>
<accession>A0A256VIX4</accession>
<sequence>MKNKIMIITYSDLRHLLKKTGAYSQASTKCKNYLSKYFDQTHLDKIKKIQEIPMSNIEFSVNKANEIVQLDVILMYQSKNQKLHFININQLIQSKKVNKDGFLTVKIDASAFSILAETLLKTNAEVLYMPFLWIKHHENLGNLCLNWFSVLYMSGANIKQESFEFLIYDKATDEQFYFETAKEALQKFLLRRQLGKGLEDYGYAL</sequence>
<name>A0A256VIX4_LIMRT</name>
<evidence type="ECO:0000313" key="1">
    <source>
        <dbReference type="EMBL" id="OYT03548.1"/>
    </source>
</evidence>
<gene>
    <name evidence="1" type="ORF">CBG21_05180</name>
</gene>
<protein>
    <submittedName>
        <fullName evidence="1">Uncharacterized protein</fullName>
    </submittedName>
</protein>
<proteinExistence type="predicted"/>
<evidence type="ECO:0000313" key="2">
    <source>
        <dbReference type="Proteomes" id="UP000216122"/>
    </source>
</evidence>
<dbReference type="AlphaFoldDB" id="A0A256VIX4"/>
<dbReference type="RefSeq" id="WP_094504308.1">
    <property type="nucleotide sequence ID" value="NZ_NGPH01000028.1"/>
</dbReference>
<comment type="caution">
    <text evidence="1">The sequence shown here is derived from an EMBL/GenBank/DDBJ whole genome shotgun (WGS) entry which is preliminary data.</text>
</comment>
<dbReference type="Proteomes" id="UP000216122">
    <property type="component" value="Unassembled WGS sequence"/>
</dbReference>
<reference evidence="2" key="1">
    <citation type="submission" date="2017-05" db="EMBL/GenBank/DDBJ databases">
        <authorList>
            <person name="Lin X.B."/>
            <person name="Stothard P."/>
            <person name="Tasseva G."/>
            <person name="Walter J."/>
        </authorList>
    </citation>
    <scope>NUCLEOTIDE SEQUENCE [LARGE SCALE GENOMIC DNA]</scope>
    <source>
        <strain evidence="2">103v</strain>
    </source>
</reference>